<accession>A0A9W8DZ89</accession>
<keyword evidence="2" id="KW-0732">Signal</keyword>
<keyword evidence="4" id="KW-1185">Reference proteome</keyword>
<dbReference type="Gene3D" id="2.40.50.140">
    <property type="entry name" value="Nucleic acid-binding proteins"/>
    <property type="match status" value="1"/>
</dbReference>
<dbReference type="Proteomes" id="UP001150925">
    <property type="component" value="Unassembled WGS sequence"/>
</dbReference>
<protein>
    <submittedName>
        <fullName evidence="3">Uncharacterized protein</fullName>
    </submittedName>
</protein>
<evidence type="ECO:0000256" key="1">
    <source>
        <dbReference type="SAM" id="MobiDB-lite"/>
    </source>
</evidence>
<comment type="caution">
    <text evidence="3">The sequence shown here is derived from an EMBL/GenBank/DDBJ whole genome shotgun (WGS) entry which is preliminary data.</text>
</comment>
<dbReference type="InterPro" id="IPR012340">
    <property type="entry name" value="NA-bd_OB-fold"/>
</dbReference>
<name>A0A9W8DZ89_9FUNG</name>
<feature type="compositionally biased region" description="Polar residues" evidence="1">
    <location>
        <begin position="174"/>
        <end position="205"/>
    </location>
</feature>
<feature type="chain" id="PRO_5040801149" evidence="2">
    <location>
        <begin position="26"/>
        <end position="213"/>
    </location>
</feature>
<proteinExistence type="predicted"/>
<evidence type="ECO:0000256" key="2">
    <source>
        <dbReference type="SAM" id="SignalP"/>
    </source>
</evidence>
<feature type="compositionally biased region" description="Polar residues" evidence="1">
    <location>
        <begin position="114"/>
        <end position="151"/>
    </location>
</feature>
<reference evidence="3" key="1">
    <citation type="submission" date="2022-07" db="EMBL/GenBank/DDBJ databases">
        <title>Phylogenomic reconstructions and comparative analyses of Kickxellomycotina fungi.</title>
        <authorList>
            <person name="Reynolds N.K."/>
            <person name="Stajich J.E."/>
            <person name="Barry K."/>
            <person name="Grigoriev I.V."/>
            <person name="Crous P."/>
            <person name="Smith M.E."/>
        </authorList>
    </citation>
    <scope>NUCLEOTIDE SEQUENCE</scope>
    <source>
        <strain evidence="3">RSA 1196</strain>
    </source>
</reference>
<organism evidence="3 4">
    <name type="scientific">Dispira parvispora</name>
    <dbReference type="NCBI Taxonomy" id="1520584"/>
    <lineage>
        <taxon>Eukaryota</taxon>
        <taxon>Fungi</taxon>
        <taxon>Fungi incertae sedis</taxon>
        <taxon>Zoopagomycota</taxon>
        <taxon>Kickxellomycotina</taxon>
        <taxon>Dimargaritomycetes</taxon>
        <taxon>Dimargaritales</taxon>
        <taxon>Dimargaritaceae</taxon>
        <taxon>Dispira</taxon>
    </lineage>
</organism>
<feature type="region of interest" description="Disordered" evidence="1">
    <location>
        <begin position="114"/>
        <end position="213"/>
    </location>
</feature>
<gene>
    <name evidence="3" type="ORF">IWQ62_005811</name>
</gene>
<sequence>MGILTGTDYIFLFGVLKICFGMVTCDLGNQHQGEKVEFEVVSGPKGFQATNVTGPGGAAVRGDPRIGRHRMMPNYNLYNRGNYGMNAYGQPPMYGGNQIPMPNVQVGYGNYPQGNFPTDLSTPRSSMQPNRNATPTGGFTGQPGYNPTSLYGNGGSSGFVGNPLGNGNFAGQPANFSNGQQSQSFNGYDNSGFPNNAGSNAQFAPTGSFGGSA</sequence>
<dbReference type="EMBL" id="JANBPY010002641">
    <property type="protein sequence ID" value="KAJ1954210.1"/>
    <property type="molecule type" value="Genomic_DNA"/>
</dbReference>
<evidence type="ECO:0000313" key="4">
    <source>
        <dbReference type="Proteomes" id="UP001150925"/>
    </source>
</evidence>
<evidence type="ECO:0000313" key="3">
    <source>
        <dbReference type="EMBL" id="KAJ1954210.1"/>
    </source>
</evidence>
<dbReference type="AlphaFoldDB" id="A0A9W8DZ89"/>
<dbReference type="OrthoDB" id="422005at2759"/>
<feature type="signal peptide" evidence="2">
    <location>
        <begin position="1"/>
        <end position="25"/>
    </location>
</feature>